<dbReference type="Pfam" id="PF00172">
    <property type="entry name" value="Zn_clus"/>
    <property type="match status" value="1"/>
</dbReference>
<dbReference type="InterPro" id="IPR050613">
    <property type="entry name" value="Sec_Metabolite_Reg"/>
</dbReference>
<dbReference type="CDD" id="cd12148">
    <property type="entry name" value="fungal_TF_MHR"/>
    <property type="match status" value="1"/>
</dbReference>
<evidence type="ECO:0000313" key="6">
    <source>
        <dbReference type="Proteomes" id="UP000717696"/>
    </source>
</evidence>
<dbReference type="OrthoDB" id="5103293at2759"/>
<keyword evidence="6" id="KW-1185">Reference proteome</keyword>
<accession>A0A9P9J0C7</accession>
<dbReference type="PROSITE" id="PS50048">
    <property type="entry name" value="ZN2_CY6_FUNGAL_2"/>
    <property type="match status" value="1"/>
</dbReference>
<sequence>MEPSPLHPLSCARCKQRKVKCSRVLPQCHKCQEHDFKCYYPERRERRVRRQARTHPDSPETSPSTSINDEMETSEVSASLSAMFLSPNFLGYGHDVGRIESASVSLVDSSIEGKIQAFQASVNKVQRLVTQSLSHDMSVAQQSHIPNELANSWIEGKHSPEHIFPNLIHFDLLRQMPDILKLPHVHVDSVMVLIYYCVLHMGASMPAGEMQSQGHWTRKLYLRSLQAMLGWQREASGTGLDMAAAVLMTRTASENFDLPSALSLHRLACDYAQAWNLHRADAKDGALHNFLGRPISDDDRRSFWDLVQLDLIFRLLHNQPPGITSIMGSSEVNLPWLTTGLEKGQDSMMYFLVRARLGFITADFFDLIHPTDGHQVGPDIMDKTHEMCEKIEKLYSEWNIIKDYDDLLRGTNRGPKASWLTAEVALLGPITMVCMLRRATALVRGTAELEDVDAEIARSPVVLKASRRMLKAASYFLEMHPNMGTVSTFFNILRIDLPYAYVARNIIQTEDKSQVKEEKRLLGNIAKVLGAISQDVVAL</sequence>
<organism evidence="5 6">
    <name type="scientific">Dactylonectria estremocensis</name>
    <dbReference type="NCBI Taxonomy" id="1079267"/>
    <lineage>
        <taxon>Eukaryota</taxon>
        <taxon>Fungi</taxon>
        <taxon>Dikarya</taxon>
        <taxon>Ascomycota</taxon>
        <taxon>Pezizomycotina</taxon>
        <taxon>Sordariomycetes</taxon>
        <taxon>Hypocreomycetidae</taxon>
        <taxon>Hypocreales</taxon>
        <taxon>Nectriaceae</taxon>
        <taxon>Dactylonectria</taxon>
    </lineage>
</organism>
<dbReference type="PANTHER" id="PTHR31001">
    <property type="entry name" value="UNCHARACTERIZED TRANSCRIPTIONAL REGULATORY PROTEIN"/>
    <property type="match status" value="1"/>
</dbReference>
<feature type="region of interest" description="Disordered" evidence="3">
    <location>
        <begin position="49"/>
        <end position="73"/>
    </location>
</feature>
<name>A0A9P9J0C7_9HYPO</name>
<dbReference type="Proteomes" id="UP000717696">
    <property type="component" value="Unassembled WGS sequence"/>
</dbReference>
<reference evidence="5" key="1">
    <citation type="journal article" date="2021" name="Nat. Commun.">
        <title>Genetic determinants of endophytism in the Arabidopsis root mycobiome.</title>
        <authorList>
            <person name="Mesny F."/>
            <person name="Miyauchi S."/>
            <person name="Thiergart T."/>
            <person name="Pickel B."/>
            <person name="Atanasova L."/>
            <person name="Karlsson M."/>
            <person name="Huettel B."/>
            <person name="Barry K.W."/>
            <person name="Haridas S."/>
            <person name="Chen C."/>
            <person name="Bauer D."/>
            <person name="Andreopoulos W."/>
            <person name="Pangilinan J."/>
            <person name="LaButti K."/>
            <person name="Riley R."/>
            <person name="Lipzen A."/>
            <person name="Clum A."/>
            <person name="Drula E."/>
            <person name="Henrissat B."/>
            <person name="Kohler A."/>
            <person name="Grigoriev I.V."/>
            <person name="Martin F.M."/>
            <person name="Hacquard S."/>
        </authorList>
    </citation>
    <scope>NUCLEOTIDE SEQUENCE</scope>
    <source>
        <strain evidence="5">MPI-CAGE-AT-0021</strain>
    </source>
</reference>
<dbReference type="GO" id="GO:0008270">
    <property type="term" value="F:zinc ion binding"/>
    <property type="evidence" value="ECO:0007669"/>
    <property type="project" value="InterPro"/>
</dbReference>
<dbReference type="InterPro" id="IPR036864">
    <property type="entry name" value="Zn2-C6_fun-type_DNA-bd_sf"/>
</dbReference>
<proteinExistence type="predicted"/>
<comment type="subcellular location">
    <subcellularLocation>
        <location evidence="1">Nucleus</location>
    </subcellularLocation>
</comment>
<evidence type="ECO:0000256" key="3">
    <source>
        <dbReference type="SAM" id="MobiDB-lite"/>
    </source>
</evidence>
<keyword evidence="2" id="KW-0539">Nucleus</keyword>
<dbReference type="Gene3D" id="4.10.240.10">
    <property type="entry name" value="Zn(2)-C6 fungal-type DNA-binding domain"/>
    <property type="match status" value="1"/>
</dbReference>
<dbReference type="EMBL" id="JAGMUU010000011">
    <property type="protein sequence ID" value="KAH7142902.1"/>
    <property type="molecule type" value="Genomic_DNA"/>
</dbReference>
<evidence type="ECO:0000256" key="1">
    <source>
        <dbReference type="ARBA" id="ARBA00004123"/>
    </source>
</evidence>
<protein>
    <recommendedName>
        <fullName evidence="4">Zn(2)-C6 fungal-type domain-containing protein</fullName>
    </recommendedName>
</protein>
<comment type="caution">
    <text evidence="5">The sequence shown here is derived from an EMBL/GenBank/DDBJ whole genome shotgun (WGS) entry which is preliminary data.</text>
</comment>
<dbReference type="CDD" id="cd00067">
    <property type="entry name" value="GAL4"/>
    <property type="match status" value="1"/>
</dbReference>
<evidence type="ECO:0000256" key="2">
    <source>
        <dbReference type="ARBA" id="ARBA00023242"/>
    </source>
</evidence>
<evidence type="ECO:0000313" key="5">
    <source>
        <dbReference type="EMBL" id="KAH7142902.1"/>
    </source>
</evidence>
<dbReference type="AlphaFoldDB" id="A0A9P9J0C7"/>
<dbReference type="PROSITE" id="PS00463">
    <property type="entry name" value="ZN2_CY6_FUNGAL_1"/>
    <property type="match status" value="1"/>
</dbReference>
<feature type="compositionally biased region" description="Polar residues" evidence="3">
    <location>
        <begin position="59"/>
        <end position="73"/>
    </location>
</feature>
<dbReference type="GO" id="GO:0005634">
    <property type="term" value="C:nucleus"/>
    <property type="evidence" value="ECO:0007669"/>
    <property type="project" value="UniProtKB-SubCell"/>
</dbReference>
<dbReference type="SMART" id="SM00066">
    <property type="entry name" value="GAL4"/>
    <property type="match status" value="1"/>
</dbReference>
<feature type="non-terminal residue" evidence="5">
    <location>
        <position position="1"/>
    </location>
</feature>
<dbReference type="InterPro" id="IPR001138">
    <property type="entry name" value="Zn2Cys6_DnaBD"/>
</dbReference>
<gene>
    <name evidence="5" type="ORF">B0J13DRAFT_636700</name>
</gene>
<dbReference type="GO" id="GO:0000981">
    <property type="term" value="F:DNA-binding transcription factor activity, RNA polymerase II-specific"/>
    <property type="evidence" value="ECO:0007669"/>
    <property type="project" value="InterPro"/>
</dbReference>
<evidence type="ECO:0000259" key="4">
    <source>
        <dbReference type="PROSITE" id="PS50048"/>
    </source>
</evidence>
<dbReference type="SUPFAM" id="SSF57701">
    <property type="entry name" value="Zn2/Cys6 DNA-binding domain"/>
    <property type="match status" value="1"/>
</dbReference>
<feature type="domain" description="Zn(2)-C6 fungal-type" evidence="4">
    <location>
        <begin position="10"/>
        <end position="40"/>
    </location>
</feature>